<organism evidence="3 4">
    <name type="scientific">Capnocytophaga canis</name>
    <dbReference type="NCBI Taxonomy" id="1848903"/>
    <lineage>
        <taxon>Bacteria</taxon>
        <taxon>Pseudomonadati</taxon>
        <taxon>Bacteroidota</taxon>
        <taxon>Flavobacteriia</taxon>
        <taxon>Flavobacteriales</taxon>
        <taxon>Flavobacteriaceae</taxon>
        <taxon>Capnocytophaga</taxon>
    </lineage>
</organism>
<dbReference type="SUPFAM" id="SSF56219">
    <property type="entry name" value="DNase I-like"/>
    <property type="match status" value="1"/>
</dbReference>
<evidence type="ECO:0000259" key="2">
    <source>
        <dbReference type="Pfam" id="PF03372"/>
    </source>
</evidence>
<keyword evidence="1" id="KW-1133">Transmembrane helix</keyword>
<dbReference type="PANTHER" id="PTHR12121">
    <property type="entry name" value="CARBON CATABOLITE REPRESSOR PROTEIN 4"/>
    <property type="match status" value="1"/>
</dbReference>
<keyword evidence="3" id="KW-0269">Exonuclease</keyword>
<dbReference type="Gene3D" id="3.60.10.10">
    <property type="entry name" value="Endonuclease/exonuclease/phosphatase"/>
    <property type="match status" value="1"/>
</dbReference>
<keyword evidence="3" id="KW-0255">Endonuclease</keyword>
<evidence type="ECO:0000313" key="3">
    <source>
        <dbReference type="EMBL" id="CEN47070.1"/>
    </source>
</evidence>
<keyword evidence="4" id="KW-1185">Reference proteome</keyword>
<dbReference type="EMBL" id="CDOI01000154">
    <property type="protein sequence ID" value="CEN47070.1"/>
    <property type="molecule type" value="Genomic_DNA"/>
</dbReference>
<protein>
    <submittedName>
        <fullName evidence="3">Endonuclease/exonuclease/phosphatase family protein</fullName>
    </submittedName>
</protein>
<dbReference type="Proteomes" id="UP000045051">
    <property type="component" value="Unassembled WGS sequence"/>
</dbReference>
<dbReference type="CDD" id="cd09083">
    <property type="entry name" value="EEP-1"/>
    <property type="match status" value="1"/>
</dbReference>
<dbReference type="InterPro" id="IPR050410">
    <property type="entry name" value="CCR4/nocturin_mRNA_transcr"/>
</dbReference>
<dbReference type="PANTHER" id="PTHR12121:SF36">
    <property type="entry name" value="ENDONUCLEASE_EXONUCLEASE_PHOSPHATASE DOMAIN-CONTAINING PROTEIN"/>
    <property type="match status" value="1"/>
</dbReference>
<reference evidence="3 4" key="1">
    <citation type="submission" date="2015-01" db="EMBL/GenBank/DDBJ databases">
        <authorList>
            <person name="Xiang T."/>
            <person name="Song Y."/>
            <person name="Huang L."/>
            <person name="Wang B."/>
            <person name="Wu P."/>
        </authorList>
    </citation>
    <scope>NUCLEOTIDE SEQUENCE [LARGE SCALE GENOMIC DNA]</scope>
    <source>
        <strain evidence="3 4">CcD38</strain>
    </source>
</reference>
<keyword evidence="3" id="KW-0378">Hydrolase</keyword>
<dbReference type="InterPro" id="IPR005135">
    <property type="entry name" value="Endo/exonuclease/phosphatase"/>
</dbReference>
<dbReference type="AlphaFoldDB" id="A0A0B7I5W4"/>
<name>A0A0B7I5W4_9FLAO</name>
<proteinExistence type="predicted"/>
<dbReference type="GO" id="GO:0004519">
    <property type="term" value="F:endonuclease activity"/>
    <property type="evidence" value="ECO:0007669"/>
    <property type="project" value="UniProtKB-KW"/>
</dbReference>
<keyword evidence="1" id="KW-0812">Transmembrane</keyword>
<dbReference type="InterPro" id="IPR036691">
    <property type="entry name" value="Endo/exonu/phosph_ase_sf"/>
</dbReference>
<keyword evidence="1" id="KW-0472">Membrane</keyword>
<dbReference type="GO" id="GO:0000175">
    <property type="term" value="F:3'-5'-RNA exonuclease activity"/>
    <property type="evidence" value="ECO:0007669"/>
    <property type="project" value="TreeGrafter"/>
</dbReference>
<dbReference type="Pfam" id="PF03372">
    <property type="entry name" value="Exo_endo_phos"/>
    <property type="match status" value="1"/>
</dbReference>
<feature type="transmembrane region" description="Helical" evidence="1">
    <location>
        <begin position="43"/>
        <end position="64"/>
    </location>
</feature>
<evidence type="ECO:0000256" key="1">
    <source>
        <dbReference type="SAM" id="Phobius"/>
    </source>
</evidence>
<sequence length="321" mass="37495">MFLIYFINSWHKKLHFGVEFADQENFISSLHIRIKTRTFVGKILSFFAMKKIFLVLLYGFTLLASAQEIKVMTYNIRYDNSHDGINSWTDGNRKEKVLKMIQEQQPDVFGLQEVLHHQLEFIESHFTDYHRVGIGRDDGDRAGEYAAIFFRKDLYKLLDTGHFWLSQTPMIPSKGWDATCCNRICTWVKLQYKNKIFFVFNTHFDHEGKVAQQESTKLILHKISEIAGKNKVILMGDFNMTPNNPAIAKISQKLYNTQTSEKNMTPMLGTYNDFNLSTPVVQNIDYVFLQKVKLIEFKILETRLEGLYPSDHFPVVVKVRL</sequence>
<feature type="domain" description="Endonuclease/exonuclease/phosphatase" evidence="2">
    <location>
        <begin position="72"/>
        <end position="312"/>
    </location>
</feature>
<gene>
    <name evidence="3" type="ORF">CCAND38_420012</name>
</gene>
<evidence type="ECO:0000313" key="4">
    <source>
        <dbReference type="Proteomes" id="UP000045051"/>
    </source>
</evidence>
<accession>A0A0B7I5W4</accession>
<keyword evidence="3" id="KW-0540">Nuclease</keyword>